<dbReference type="EMBL" id="MT143525">
    <property type="protein sequence ID" value="QJA97786.1"/>
    <property type="molecule type" value="Genomic_DNA"/>
</dbReference>
<organism evidence="1">
    <name type="scientific">viral metagenome</name>
    <dbReference type="NCBI Taxonomy" id="1070528"/>
    <lineage>
        <taxon>unclassified sequences</taxon>
        <taxon>metagenomes</taxon>
        <taxon>organismal metagenomes</taxon>
    </lineage>
</organism>
<sequence length="132" mass="14827">MTKNVKWIDRSLYDAPFCIGLCLSERAFKAELKKLKVPRETWPEWVSPVHDAHVVTVSQESTRTKLCFVCVDGVSDGEAMLGILVHEATHVWQAICEDMGEDEPSSEFEAYALQKISQGLISAWLSGSKKKK</sequence>
<reference evidence="1" key="1">
    <citation type="submission" date="2020-03" db="EMBL/GenBank/DDBJ databases">
        <title>The deep terrestrial virosphere.</title>
        <authorList>
            <person name="Holmfeldt K."/>
            <person name="Nilsson E."/>
            <person name="Simone D."/>
            <person name="Lopez-Fernandez M."/>
            <person name="Wu X."/>
            <person name="de Brujin I."/>
            <person name="Lundin D."/>
            <person name="Andersson A."/>
            <person name="Bertilsson S."/>
            <person name="Dopson M."/>
        </authorList>
    </citation>
    <scope>NUCLEOTIDE SEQUENCE</scope>
    <source>
        <strain evidence="1">MM415B05956</strain>
    </source>
</reference>
<protein>
    <submittedName>
        <fullName evidence="1">Uncharacterized protein</fullName>
    </submittedName>
</protein>
<accession>A0A6M3LR09</accession>
<dbReference type="AlphaFoldDB" id="A0A6M3LR09"/>
<name>A0A6M3LR09_9ZZZZ</name>
<evidence type="ECO:0000313" key="1">
    <source>
        <dbReference type="EMBL" id="QJA97786.1"/>
    </source>
</evidence>
<gene>
    <name evidence="1" type="ORF">MM415B05956_0003</name>
</gene>
<proteinExistence type="predicted"/>